<proteinExistence type="predicted"/>
<protein>
    <submittedName>
        <fullName evidence="2">Acetyltransferase BOT5</fullName>
    </submittedName>
</protein>
<dbReference type="GeneID" id="71986038"/>
<evidence type="ECO:0000313" key="3">
    <source>
        <dbReference type="Proteomes" id="UP000756132"/>
    </source>
</evidence>
<keyword evidence="1" id="KW-0808">Transferase</keyword>
<dbReference type="InterPro" id="IPR023213">
    <property type="entry name" value="CAT-like_dom_sf"/>
</dbReference>
<accession>A0A9Q8LIB5</accession>
<dbReference type="AlphaFoldDB" id="A0A9Q8LIB5"/>
<dbReference type="KEGG" id="ffu:CLAFUR5_06160"/>
<organism evidence="2 3">
    <name type="scientific">Passalora fulva</name>
    <name type="common">Tomato leaf mold</name>
    <name type="synonym">Cladosporium fulvum</name>
    <dbReference type="NCBI Taxonomy" id="5499"/>
    <lineage>
        <taxon>Eukaryota</taxon>
        <taxon>Fungi</taxon>
        <taxon>Dikarya</taxon>
        <taxon>Ascomycota</taxon>
        <taxon>Pezizomycotina</taxon>
        <taxon>Dothideomycetes</taxon>
        <taxon>Dothideomycetidae</taxon>
        <taxon>Mycosphaerellales</taxon>
        <taxon>Mycosphaerellaceae</taxon>
        <taxon>Fulvia</taxon>
    </lineage>
</organism>
<keyword evidence="3" id="KW-1185">Reference proteome</keyword>
<reference evidence="2" key="2">
    <citation type="journal article" date="2022" name="Microb. Genom.">
        <title>A chromosome-scale genome assembly of the tomato pathogen Cladosporium fulvum reveals a compartmentalized genome architecture and the presence of a dispensable chromosome.</title>
        <authorList>
            <person name="Zaccaron A.Z."/>
            <person name="Chen L.H."/>
            <person name="Samaras A."/>
            <person name="Stergiopoulos I."/>
        </authorList>
    </citation>
    <scope>NUCLEOTIDE SEQUENCE</scope>
    <source>
        <strain evidence="2">Race5_Kim</strain>
    </source>
</reference>
<dbReference type="Gene3D" id="3.30.559.10">
    <property type="entry name" value="Chloramphenicol acetyltransferase-like domain"/>
    <property type="match status" value="2"/>
</dbReference>
<dbReference type="GO" id="GO:0016747">
    <property type="term" value="F:acyltransferase activity, transferring groups other than amino-acyl groups"/>
    <property type="evidence" value="ECO:0007669"/>
    <property type="project" value="TreeGrafter"/>
</dbReference>
<dbReference type="Pfam" id="PF02458">
    <property type="entry name" value="Transferase"/>
    <property type="match status" value="1"/>
</dbReference>
<evidence type="ECO:0000313" key="2">
    <source>
        <dbReference type="EMBL" id="UJO18004.1"/>
    </source>
</evidence>
<gene>
    <name evidence="2" type="ORF">CLAFUR5_06160</name>
</gene>
<dbReference type="PANTHER" id="PTHR31642:SF310">
    <property type="entry name" value="FATTY ALCOHOL:CAFFEOYL-COA ACYLTRANSFERASE"/>
    <property type="match status" value="1"/>
</dbReference>
<reference evidence="2" key="1">
    <citation type="submission" date="2021-12" db="EMBL/GenBank/DDBJ databases">
        <authorList>
            <person name="Zaccaron A."/>
            <person name="Stergiopoulos I."/>
        </authorList>
    </citation>
    <scope>NUCLEOTIDE SEQUENCE</scope>
    <source>
        <strain evidence="2">Race5_Kim</strain>
    </source>
</reference>
<dbReference type="EMBL" id="CP090167">
    <property type="protein sequence ID" value="UJO18004.1"/>
    <property type="molecule type" value="Genomic_DNA"/>
</dbReference>
<dbReference type="PANTHER" id="PTHR31642">
    <property type="entry name" value="TRICHOTHECENE 3-O-ACETYLTRANSFERASE"/>
    <property type="match status" value="1"/>
</dbReference>
<dbReference type="Proteomes" id="UP000756132">
    <property type="component" value="Chromosome 5"/>
</dbReference>
<sequence length="473" mass="53354">MEDEIYPLHSLDDTKSNRQFVSWLLRFNDVLNAEVLHDALCRLLGQTTWRKLGGRLKQRTDAKLEIHVPRAYTVERPAVAYHHQSISTTNIDDHAPARCLPRGFNSSRMKADVLDMGQCPFIWPTVAPSSVEETIDRDMPLLSIRITTFKDATLVSLSWPHVVMDAMGARTLLHCWSLVLLGKDREVPVISGTNDDVLLQEAQQVDSNEVFALEHKRLTGAGELKWGTRSLWDSKFNEKHDFRAICMTPRTMERLKERVRGEIAHAPNSTAFASEHDVLVAWITRAIALSRPKSARPMTVVSLYDIRCRLPTLLQTTSVYVQNMSLVTFTFLSSQATTGSLGSIAVENRRHFAEQTTEAQTLKLLRATQRDIKTQGAPKLLFGEWNAEPLLINNLTKAGIVQSCNFGPAVIRQGESTERRNNPIGTMTSYSIHDRPAGSANFLWVLGKDHGQNYYIMAKLRPKVWQSLEKDLG</sequence>
<dbReference type="RefSeq" id="XP_047762370.1">
    <property type="nucleotide sequence ID" value="XM_047905308.1"/>
</dbReference>
<dbReference type="OrthoDB" id="21502at2759"/>
<dbReference type="InterPro" id="IPR050317">
    <property type="entry name" value="Plant_Fungal_Acyltransferase"/>
</dbReference>
<evidence type="ECO:0000256" key="1">
    <source>
        <dbReference type="ARBA" id="ARBA00022679"/>
    </source>
</evidence>
<name>A0A9Q8LIB5_PASFU</name>